<evidence type="ECO:0000313" key="2">
    <source>
        <dbReference type="Proteomes" id="UP000620075"/>
    </source>
</evidence>
<protein>
    <submittedName>
        <fullName evidence="1">Uncharacterized protein</fullName>
    </submittedName>
</protein>
<name>A0A934NDN1_9BACT</name>
<reference evidence="1 2" key="1">
    <citation type="submission" date="2020-10" db="EMBL/GenBank/DDBJ databases">
        <title>Ca. Dormibacterota MAGs.</title>
        <authorList>
            <person name="Montgomery K."/>
        </authorList>
    </citation>
    <scope>NUCLEOTIDE SEQUENCE [LARGE SCALE GENOMIC DNA]</scope>
    <source>
        <strain evidence="1">SC8811_S16_3</strain>
    </source>
</reference>
<dbReference type="Proteomes" id="UP000620075">
    <property type="component" value="Unassembled WGS sequence"/>
</dbReference>
<sequence>MSAPVDPVEAIAQAVLYEGYILYPYSASSTKNQVRWTFGGVFPRSYAEANEGESSVLQAQCLLRFEPGCTVDTSIRFLRLVQRTVGRLVTPVTDLPPDSDPDVQPAESVVVAGETYSSWQEAVEHRVEVGGREIQELLLANCKLPMDLPAQRTVELLRESDGMTAAAIVRESPPLRGEVEVSAQVVAPGTARLSARFTNLTPLDEALGMRREEAAMHAFISSHVVLGATGGEFVSLADPPDDLRAETEACRNRGVWPVLVGAPGSTDTVLASPIILEDHPAIAPESPGDLFDGTEIDEILTLRILTLTDDEKAQMRQADPRTRAMLERSESLTGDELLSLHGALRGVRSLAERDD</sequence>
<gene>
    <name evidence="1" type="ORF">JF888_07900</name>
</gene>
<organism evidence="1 2">
    <name type="scientific">Candidatus Dormiibacter inghamiae</name>
    <dbReference type="NCBI Taxonomy" id="3127013"/>
    <lineage>
        <taxon>Bacteria</taxon>
        <taxon>Bacillati</taxon>
        <taxon>Candidatus Dormiibacterota</taxon>
        <taxon>Candidatus Dormibacteria</taxon>
        <taxon>Candidatus Dormibacterales</taxon>
        <taxon>Candidatus Dormibacteraceae</taxon>
        <taxon>Candidatus Dormiibacter</taxon>
    </lineage>
</organism>
<dbReference type="EMBL" id="JAEKNQ010000031">
    <property type="protein sequence ID" value="MBJ7603094.1"/>
    <property type="molecule type" value="Genomic_DNA"/>
</dbReference>
<dbReference type="RefSeq" id="WP_338178516.1">
    <property type="nucleotide sequence ID" value="NZ_JAEKNQ010000031.1"/>
</dbReference>
<accession>A0A934NDN1</accession>
<evidence type="ECO:0000313" key="1">
    <source>
        <dbReference type="EMBL" id="MBJ7603094.1"/>
    </source>
</evidence>
<comment type="caution">
    <text evidence="1">The sequence shown here is derived from an EMBL/GenBank/DDBJ whole genome shotgun (WGS) entry which is preliminary data.</text>
</comment>
<dbReference type="AlphaFoldDB" id="A0A934NDN1"/>
<proteinExistence type="predicted"/>